<evidence type="ECO:0000256" key="1">
    <source>
        <dbReference type="ARBA" id="ARBA00004370"/>
    </source>
</evidence>
<dbReference type="GO" id="GO:0000139">
    <property type="term" value="C:Golgi membrane"/>
    <property type="evidence" value="ECO:0007669"/>
    <property type="project" value="UniProtKB-SubCell"/>
</dbReference>
<dbReference type="GO" id="GO:0033116">
    <property type="term" value="C:endoplasmic reticulum-Golgi intermediate compartment membrane"/>
    <property type="evidence" value="ECO:0007669"/>
    <property type="project" value="UniProtKB-SubCell"/>
</dbReference>
<keyword evidence="5" id="KW-0256">Endoplasmic reticulum</keyword>
<keyword evidence="4" id="KW-0472">Membrane</keyword>
<dbReference type="GO" id="GO:0030134">
    <property type="term" value="C:COPII-coated ER to Golgi transport vesicle"/>
    <property type="evidence" value="ECO:0007669"/>
    <property type="project" value="TreeGrafter"/>
</dbReference>
<comment type="similarity">
    <text evidence="5">Belongs to the ERGIC family.</text>
</comment>
<comment type="subcellular location">
    <subcellularLocation>
        <location evidence="5">Endoplasmic reticulum membrane</location>
        <topology evidence="5">Multi-pass membrane protein</topology>
    </subcellularLocation>
    <subcellularLocation>
        <location evidence="5">Endoplasmic reticulum-Golgi intermediate compartment membrane</location>
        <topology evidence="5">Multi-pass membrane protein</topology>
    </subcellularLocation>
    <subcellularLocation>
        <location evidence="5">Golgi apparatus membrane</location>
        <topology evidence="5">Multi-pass membrane protein</topology>
    </subcellularLocation>
    <subcellularLocation>
        <location evidence="1">Membrane</location>
    </subcellularLocation>
</comment>
<dbReference type="PANTHER" id="PTHR10984">
    <property type="entry name" value="ENDOPLASMIC RETICULUM-GOLGI INTERMEDIATE COMPARTMENT PROTEIN"/>
    <property type="match status" value="1"/>
</dbReference>
<feature type="domain" description="Endoplasmic reticulum vesicle transporter C-terminal" evidence="6">
    <location>
        <begin position="174"/>
        <end position="350"/>
    </location>
</feature>
<sequence>MNDFGDRSLDEDAFGTAKGGIVSSFDAFPKTKKTYLVQGRNSSGWTVTLILTCIWLAWTEIARWFAGTTTQSFSVEKGVSHDMQINLDVIIAMRCADLHVNMQDAAGDRTLAGDLLRKDPTSWGQWTGKNMERGTHELNKQGDEPGWEELSDVHDHLGKAKKKKFSKTPRIKGLTDSCRIFGSLDGNKVQGDFHITARGHGYMEFGEHLDHTSFNFSHIIREMSFGPYYPSLTNPLDNTIALTPTPEDHFYKFQYYLSIVPTIYTDDSSKLHLLDADRNTAGSLFSTHAIKTNQYAATSQSHTVPENNVPGVFVKFDIEPIMLSVVEEWGGFWRLVVRLVNVISGVMVAGSWAWQMYEIGLEVWGRKQRDRGHGLGMLGTPAREKKEWE</sequence>
<keyword evidence="5" id="KW-0931">ER-Golgi transport</keyword>
<dbReference type="PANTHER" id="PTHR10984:SF81">
    <property type="entry name" value="ER-DERIVED VESICLES PROTEIN ERV41"/>
    <property type="match status" value="1"/>
</dbReference>
<dbReference type="AlphaFoldDB" id="A0A6A6A4M5"/>
<reference evidence="8" key="1">
    <citation type="journal article" date="2020" name="Stud. Mycol.">
        <title>101 Dothideomycetes genomes: a test case for predicting lifestyles and emergence of pathogens.</title>
        <authorList>
            <person name="Haridas S."/>
            <person name="Albert R."/>
            <person name="Binder M."/>
            <person name="Bloem J."/>
            <person name="Labutti K."/>
            <person name="Salamov A."/>
            <person name="Andreopoulos B."/>
            <person name="Baker S."/>
            <person name="Barry K."/>
            <person name="Bills G."/>
            <person name="Bluhm B."/>
            <person name="Cannon C."/>
            <person name="Castanera R."/>
            <person name="Culley D."/>
            <person name="Daum C."/>
            <person name="Ezra D."/>
            <person name="Gonzalez J."/>
            <person name="Henrissat B."/>
            <person name="Kuo A."/>
            <person name="Liang C."/>
            <person name="Lipzen A."/>
            <person name="Lutzoni F."/>
            <person name="Magnuson J."/>
            <person name="Mondo S."/>
            <person name="Nolan M."/>
            <person name="Ohm R."/>
            <person name="Pangilinan J."/>
            <person name="Park H.-J."/>
            <person name="Ramirez L."/>
            <person name="Alfaro M."/>
            <person name="Sun H."/>
            <person name="Tritt A."/>
            <person name="Yoshinaga Y."/>
            <person name="Zwiers L.-H."/>
            <person name="Turgeon B."/>
            <person name="Goodwin S."/>
            <person name="Spatafora J."/>
            <person name="Crous P."/>
            <person name="Grigoriev I."/>
        </authorList>
    </citation>
    <scope>NUCLEOTIDE SEQUENCE</scope>
    <source>
        <strain evidence="8">CBS 119687</strain>
    </source>
</reference>
<evidence type="ECO:0000259" key="7">
    <source>
        <dbReference type="Pfam" id="PF13850"/>
    </source>
</evidence>
<keyword evidence="5" id="KW-0333">Golgi apparatus</keyword>
<evidence type="ECO:0000256" key="4">
    <source>
        <dbReference type="ARBA" id="ARBA00023136"/>
    </source>
</evidence>
<proteinExistence type="inferred from homology"/>
<dbReference type="OrthoDB" id="5541786at2759"/>
<evidence type="ECO:0000313" key="8">
    <source>
        <dbReference type="EMBL" id="KAF2126952.1"/>
    </source>
</evidence>
<comment type="function">
    <text evidence="5">Plays a role in transport between endoplasmic reticulum and Golgi.</text>
</comment>
<keyword evidence="2" id="KW-0812">Transmembrane</keyword>
<dbReference type="GO" id="GO:0006888">
    <property type="term" value="P:endoplasmic reticulum to Golgi vesicle-mediated transport"/>
    <property type="evidence" value="ECO:0007669"/>
    <property type="project" value="UniProtKB-UniRule"/>
</dbReference>
<dbReference type="Proteomes" id="UP000799771">
    <property type="component" value="Unassembled WGS sequence"/>
</dbReference>
<keyword evidence="5" id="KW-0813">Transport</keyword>
<protein>
    <recommendedName>
        <fullName evidence="5">Endoplasmic reticulum-Golgi intermediate compartment protein</fullName>
    </recommendedName>
</protein>
<dbReference type="InterPro" id="IPR045888">
    <property type="entry name" value="Erv"/>
</dbReference>
<dbReference type="InterPro" id="IPR012936">
    <property type="entry name" value="Erv_C"/>
</dbReference>
<keyword evidence="9" id="KW-1185">Reference proteome</keyword>
<feature type="domain" description="Endoplasmic reticulum vesicle transporter N-terminal" evidence="7">
    <location>
        <begin position="23"/>
        <end position="110"/>
    </location>
</feature>
<dbReference type="RefSeq" id="XP_033521344.1">
    <property type="nucleotide sequence ID" value="XM_033668655.1"/>
</dbReference>
<dbReference type="GO" id="GO:0006890">
    <property type="term" value="P:retrograde vesicle-mediated transport, Golgi to endoplasmic reticulum"/>
    <property type="evidence" value="ECO:0007669"/>
    <property type="project" value="TreeGrafter"/>
</dbReference>
<evidence type="ECO:0000256" key="3">
    <source>
        <dbReference type="ARBA" id="ARBA00022989"/>
    </source>
</evidence>
<dbReference type="Pfam" id="PF13850">
    <property type="entry name" value="ERGIC_N"/>
    <property type="match status" value="1"/>
</dbReference>
<gene>
    <name evidence="8" type="ORF">P153DRAFT_368973</name>
</gene>
<evidence type="ECO:0000259" key="6">
    <source>
        <dbReference type="Pfam" id="PF07970"/>
    </source>
</evidence>
<evidence type="ECO:0000256" key="5">
    <source>
        <dbReference type="RuleBase" id="RU369013"/>
    </source>
</evidence>
<evidence type="ECO:0000256" key="2">
    <source>
        <dbReference type="ARBA" id="ARBA00022692"/>
    </source>
</evidence>
<dbReference type="GO" id="GO:0005789">
    <property type="term" value="C:endoplasmic reticulum membrane"/>
    <property type="evidence" value="ECO:0007669"/>
    <property type="project" value="UniProtKB-SubCell"/>
</dbReference>
<evidence type="ECO:0000313" key="9">
    <source>
        <dbReference type="Proteomes" id="UP000799771"/>
    </source>
</evidence>
<accession>A0A6A6A4M5</accession>
<dbReference type="GeneID" id="54409087"/>
<dbReference type="InterPro" id="IPR039542">
    <property type="entry name" value="Erv_N"/>
</dbReference>
<organism evidence="8 9">
    <name type="scientific">Dothidotthia symphoricarpi CBS 119687</name>
    <dbReference type="NCBI Taxonomy" id="1392245"/>
    <lineage>
        <taxon>Eukaryota</taxon>
        <taxon>Fungi</taxon>
        <taxon>Dikarya</taxon>
        <taxon>Ascomycota</taxon>
        <taxon>Pezizomycotina</taxon>
        <taxon>Dothideomycetes</taxon>
        <taxon>Pleosporomycetidae</taxon>
        <taxon>Pleosporales</taxon>
        <taxon>Dothidotthiaceae</taxon>
        <taxon>Dothidotthia</taxon>
    </lineage>
</organism>
<keyword evidence="3" id="KW-1133">Transmembrane helix</keyword>
<dbReference type="EMBL" id="ML977512">
    <property type="protein sequence ID" value="KAF2126952.1"/>
    <property type="molecule type" value="Genomic_DNA"/>
</dbReference>
<dbReference type="Pfam" id="PF07970">
    <property type="entry name" value="COPIIcoated_ERV"/>
    <property type="match status" value="1"/>
</dbReference>
<name>A0A6A6A4M5_9PLEO</name>